<sequence length="412" mass="42916">MISVTSNLRLSLAQIPAAVWRILVHSFLYGFALSIADILFNFYLVSQGYTVNDVGLLSMVSRAAGMLMGLPIGWLIDRLGPQRAMIAGVIGYALGWVALLQAPALPWLIAAQFVVGACYLLASTAVTPLLALVTKEEQRPLVFGMNASATLVVGLLGSAVGGVLPMVAASLIATDPQSTAAYRLALTTVIGLSIVALLPVLARLPAVVEASDSGGNSAETPARRSWLMLIWLATPSFLLGVGGGAILPFQNLFFRDQFGLNDASVGLALALASLGAGIGALIGAPVVRRIGLQRGAALLRLGATPAMLLMLAPWLPLAIIGFFARGFFIAASYPMNDALVMGATPPAQRGLAMSLMSLLWAGGWAVSAVIWGWVAPVFGYGPQIVAAAIAYAFSALVIWSLRLQRSVGHAAA</sequence>
<keyword evidence="3 5" id="KW-1133">Transmembrane helix</keyword>
<dbReference type="SUPFAM" id="SSF103473">
    <property type="entry name" value="MFS general substrate transporter"/>
    <property type="match status" value="1"/>
</dbReference>
<keyword evidence="4 5" id="KW-0472">Membrane</keyword>
<evidence type="ECO:0000256" key="1">
    <source>
        <dbReference type="ARBA" id="ARBA00004651"/>
    </source>
</evidence>
<evidence type="ECO:0000256" key="3">
    <source>
        <dbReference type="ARBA" id="ARBA00022989"/>
    </source>
</evidence>
<feature type="transmembrane region" description="Helical" evidence="5">
    <location>
        <begin position="184"/>
        <end position="206"/>
    </location>
</feature>
<evidence type="ECO:0000256" key="5">
    <source>
        <dbReference type="SAM" id="Phobius"/>
    </source>
</evidence>
<dbReference type="Gene3D" id="1.20.1250.20">
    <property type="entry name" value="MFS general substrate transporter like domains"/>
    <property type="match status" value="2"/>
</dbReference>
<feature type="domain" description="Major facilitator superfamily (MFS) profile" evidence="6">
    <location>
        <begin position="18"/>
        <end position="406"/>
    </location>
</feature>
<feature type="transmembrane region" description="Helical" evidence="5">
    <location>
        <begin position="380"/>
        <end position="401"/>
    </location>
</feature>
<dbReference type="GO" id="GO:0022857">
    <property type="term" value="F:transmembrane transporter activity"/>
    <property type="evidence" value="ECO:0007669"/>
    <property type="project" value="InterPro"/>
</dbReference>
<dbReference type="OrthoDB" id="9810492at2"/>
<evidence type="ECO:0000259" key="6">
    <source>
        <dbReference type="PROSITE" id="PS50850"/>
    </source>
</evidence>
<feature type="transmembrane region" description="Helical" evidence="5">
    <location>
        <begin position="265"/>
        <end position="287"/>
    </location>
</feature>
<proteinExistence type="predicted"/>
<dbReference type="AlphaFoldDB" id="A0A178MJ71"/>
<comment type="caution">
    <text evidence="7">The sequence shown here is derived from an EMBL/GenBank/DDBJ whole genome shotgun (WGS) entry which is preliminary data.</text>
</comment>
<protein>
    <submittedName>
        <fullName evidence="7">MFS transporter</fullName>
    </submittedName>
</protein>
<feature type="transmembrane region" description="Helical" evidence="5">
    <location>
        <begin position="56"/>
        <end position="76"/>
    </location>
</feature>
<dbReference type="Pfam" id="PF07690">
    <property type="entry name" value="MFS_1"/>
    <property type="match status" value="2"/>
</dbReference>
<accession>A0A178MJ71</accession>
<feature type="transmembrane region" description="Helical" evidence="5">
    <location>
        <begin position="20"/>
        <end position="44"/>
    </location>
</feature>
<feature type="transmembrane region" description="Helical" evidence="5">
    <location>
        <begin position="107"/>
        <end position="131"/>
    </location>
</feature>
<dbReference type="GO" id="GO:0005886">
    <property type="term" value="C:plasma membrane"/>
    <property type="evidence" value="ECO:0007669"/>
    <property type="project" value="UniProtKB-SubCell"/>
</dbReference>
<dbReference type="PANTHER" id="PTHR23525">
    <property type="entry name" value="TRANSPORTER, PUTATIVE-RELATED"/>
    <property type="match status" value="1"/>
</dbReference>
<dbReference type="RefSeq" id="WP_066782791.1">
    <property type="nucleotide sequence ID" value="NZ_LWQS01000030.1"/>
</dbReference>
<dbReference type="Proteomes" id="UP000078287">
    <property type="component" value="Unassembled WGS sequence"/>
</dbReference>
<dbReference type="STRING" id="1707952.A6A03_07465"/>
<dbReference type="InterPro" id="IPR020846">
    <property type="entry name" value="MFS_dom"/>
</dbReference>
<evidence type="ECO:0000256" key="4">
    <source>
        <dbReference type="ARBA" id="ARBA00023136"/>
    </source>
</evidence>
<feature type="transmembrane region" description="Helical" evidence="5">
    <location>
        <begin position="351"/>
        <end position="374"/>
    </location>
</feature>
<dbReference type="InterPro" id="IPR011701">
    <property type="entry name" value="MFS"/>
</dbReference>
<evidence type="ECO:0000256" key="2">
    <source>
        <dbReference type="ARBA" id="ARBA00022692"/>
    </source>
</evidence>
<name>A0A178MJ71_9CHLR</name>
<dbReference type="EMBL" id="LWQS01000030">
    <property type="protein sequence ID" value="OAN48603.1"/>
    <property type="molecule type" value="Genomic_DNA"/>
</dbReference>
<dbReference type="InterPro" id="IPR036259">
    <property type="entry name" value="MFS_trans_sf"/>
</dbReference>
<evidence type="ECO:0000313" key="8">
    <source>
        <dbReference type="Proteomes" id="UP000078287"/>
    </source>
</evidence>
<gene>
    <name evidence="7" type="ORF">A6A03_07465</name>
</gene>
<keyword evidence="8" id="KW-1185">Reference proteome</keyword>
<feature type="transmembrane region" description="Helical" evidence="5">
    <location>
        <begin position="82"/>
        <end position="100"/>
    </location>
</feature>
<comment type="subcellular location">
    <subcellularLocation>
        <location evidence="1">Cell membrane</location>
        <topology evidence="1">Multi-pass membrane protein</topology>
    </subcellularLocation>
</comment>
<evidence type="ECO:0000313" key="7">
    <source>
        <dbReference type="EMBL" id="OAN48603.1"/>
    </source>
</evidence>
<feature type="transmembrane region" description="Helical" evidence="5">
    <location>
        <begin position="151"/>
        <end position="172"/>
    </location>
</feature>
<feature type="transmembrane region" description="Helical" evidence="5">
    <location>
        <begin position="307"/>
        <end position="330"/>
    </location>
</feature>
<reference evidence="7 8" key="1">
    <citation type="submission" date="2016-04" db="EMBL/GenBank/DDBJ databases">
        <title>Chloroflexus islandicus sp. nov., a thermophilic filamentous anoxygenic phototrophic bacterium from geyser Strokkur (Iceland).</title>
        <authorList>
            <person name="Gaisin V.A."/>
            <person name="Kalashnikov A.M."/>
            <person name="Sukhacheva M.V."/>
            <person name="Grouzdev D.S."/>
            <person name="Ivanov T.M."/>
            <person name="Kuznetsov B."/>
            <person name="Gorlenko V.M."/>
        </authorList>
    </citation>
    <scope>NUCLEOTIDE SEQUENCE [LARGE SCALE GENOMIC DNA]</scope>
    <source>
        <strain evidence="8">isl-2</strain>
    </source>
</reference>
<dbReference type="PANTHER" id="PTHR23525:SF1">
    <property type="entry name" value="NODULIN-LIKE DOMAIN-CONTAINING PROTEIN"/>
    <property type="match status" value="1"/>
</dbReference>
<keyword evidence="2 5" id="KW-0812">Transmembrane</keyword>
<dbReference type="PROSITE" id="PS50850">
    <property type="entry name" value="MFS"/>
    <property type="match status" value="1"/>
</dbReference>
<feature type="transmembrane region" description="Helical" evidence="5">
    <location>
        <begin position="226"/>
        <end position="253"/>
    </location>
</feature>
<organism evidence="7 8">
    <name type="scientific">Chloroflexus islandicus</name>
    <dbReference type="NCBI Taxonomy" id="1707952"/>
    <lineage>
        <taxon>Bacteria</taxon>
        <taxon>Bacillati</taxon>
        <taxon>Chloroflexota</taxon>
        <taxon>Chloroflexia</taxon>
        <taxon>Chloroflexales</taxon>
        <taxon>Chloroflexineae</taxon>
        <taxon>Chloroflexaceae</taxon>
        <taxon>Chloroflexus</taxon>
    </lineage>
</organism>